<dbReference type="SUPFAM" id="SSF141259">
    <property type="entry name" value="CarD-like"/>
    <property type="match status" value="1"/>
</dbReference>
<keyword evidence="7" id="KW-0238">DNA-binding</keyword>
<dbReference type="PANTHER" id="PTHR47964">
    <property type="entry name" value="ATP-DEPENDENT DNA HELICASE HOMOLOG RECG, CHLOROPLASTIC"/>
    <property type="match status" value="1"/>
</dbReference>
<name>A0A955L9K2_9BACT</name>
<evidence type="ECO:0000313" key="12">
    <source>
        <dbReference type="Proteomes" id="UP000754563"/>
    </source>
</evidence>
<dbReference type="InterPro" id="IPR036101">
    <property type="entry name" value="CarD-like/TRCF_RID_sf"/>
</dbReference>
<keyword evidence="2" id="KW-0547">Nucleotide-binding</keyword>
<dbReference type="SMART" id="SM00487">
    <property type="entry name" value="DEXDc"/>
    <property type="match status" value="1"/>
</dbReference>
<comment type="caution">
    <text evidence="11">The sequence shown here is derived from an EMBL/GenBank/DDBJ whole genome shotgun (WGS) entry which is preliminary data.</text>
</comment>
<evidence type="ECO:0000256" key="2">
    <source>
        <dbReference type="ARBA" id="ARBA00022741"/>
    </source>
</evidence>
<dbReference type="Gene3D" id="3.40.50.300">
    <property type="entry name" value="P-loop containing nucleotide triphosphate hydrolases"/>
    <property type="match status" value="2"/>
</dbReference>
<protein>
    <submittedName>
        <fullName evidence="11">DEAD/DEAH box helicase</fullName>
    </submittedName>
</protein>
<dbReference type="GO" id="GO:0003678">
    <property type="term" value="F:DNA helicase activity"/>
    <property type="evidence" value="ECO:0007669"/>
    <property type="project" value="TreeGrafter"/>
</dbReference>
<evidence type="ECO:0000256" key="1">
    <source>
        <dbReference type="ARBA" id="ARBA00022490"/>
    </source>
</evidence>
<keyword evidence="4" id="KW-0378">Hydrolase</keyword>
<dbReference type="SMART" id="SM01058">
    <property type="entry name" value="CarD_TRCF"/>
    <property type="match status" value="1"/>
</dbReference>
<dbReference type="GO" id="GO:0016787">
    <property type="term" value="F:hydrolase activity"/>
    <property type="evidence" value="ECO:0007669"/>
    <property type="project" value="UniProtKB-KW"/>
</dbReference>
<evidence type="ECO:0000256" key="8">
    <source>
        <dbReference type="ARBA" id="ARBA00023204"/>
    </source>
</evidence>
<dbReference type="Pfam" id="PF00270">
    <property type="entry name" value="DEAD"/>
    <property type="match status" value="1"/>
</dbReference>
<gene>
    <name evidence="11" type="ORF">KC717_05275</name>
</gene>
<dbReference type="Pfam" id="PF02559">
    <property type="entry name" value="CarD_TRCF_RID"/>
    <property type="match status" value="1"/>
</dbReference>
<dbReference type="InterPro" id="IPR047112">
    <property type="entry name" value="RecG/Mfd"/>
</dbReference>
<dbReference type="EMBL" id="JAGQLH010000070">
    <property type="protein sequence ID" value="MCA9386031.1"/>
    <property type="molecule type" value="Genomic_DNA"/>
</dbReference>
<dbReference type="SMART" id="SM00490">
    <property type="entry name" value="HELICc"/>
    <property type="match status" value="1"/>
</dbReference>
<dbReference type="InterPro" id="IPR011545">
    <property type="entry name" value="DEAD/DEAH_box_helicase_dom"/>
</dbReference>
<accession>A0A955L9K2</accession>
<keyword evidence="1" id="KW-0963">Cytoplasm</keyword>
<dbReference type="InterPro" id="IPR027417">
    <property type="entry name" value="P-loop_NTPase"/>
</dbReference>
<feature type="domain" description="Helicase ATP-binding" evidence="9">
    <location>
        <begin position="453"/>
        <end position="614"/>
    </location>
</feature>
<keyword evidence="5 11" id="KW-0347">Helicase</keyword>
<evidence type="ECO:0000313" key="11">
    <source>
        <dbReference type="EMBL" id="MCA9386031.1"/>
    </source>
</evidence>
<evidence type="ECO:0000259" key="10">
    <source>
        <dbReference type="PROSITE" id="PS51194"/>
    </source>
</evidence>
<dbReference type="Pfam" id="PF00271">
    <property type="entry name" value="Helicase_C"/>
    <property type="match status" value="1"/>
</dbReference>
<evidence type="ECO:0000259" key="9">
    <source>
        <dbReference type="PROSITE" id="PS51192"/>
    </source>
</evidence>
<evidence type="ECO:0000256" key="3">
    <source>
        <dbReference type="ARBA" id="ARBA00022763"/>
    </source>
</evidence>
<evidence type="ECO:0000256" key="5">
    <source>
        <dbReference type="ARBA" id="ARBA00022806"/>
    </source>
</evidence>
<dbReference type="InterPro" id="IPR003711">
    <property type="entry name" value="CarD-like/TRCF_RID"/>
</dbReference>
<dbReference type="InterPro" id="IPR001650">
    <property type="entry name" value="Helicase_C-like"/>
</dbReference>
<dbReference type="InterPro" id="IPR014001">
    <property type="entry name" value="Helicase_ATP-bd"/>
</dbReference>
<evidence type="ECO:0000256" key="7">
    <source>
        <dbReference type="ARBA" id="ARBA00023125"/>
    </source>
</evidence>
<keyword evidence="3" id="KW-0227">DNA damage</keyword>
<dbReference type="Gene3D" id="2.40.10.170">
    <property type="match status" value="1"/>
</dbReference>
<dbReference type="PROSITE" id="PS51194">
    <property type="entry name" value="HELICASE_CTER"/>
    <property type="match status" value="1"/>
</dbReference>
<dbReference type="GO" id="GO:0003677">
    <property type="term" value="F:DNA binding"/>
    <property type="evidence" value="ECO:0007669"/>
    <property type="project" value="UniProtKB-KW"/>
</dbReference>
<dbReference type="GO" id="GO:0006281">
    <property type="term" value="P:DNA repair"/>
    <property type="evidence" value="ECO:0007669"/>
    <property type="project" value="UniProtKB-KW"/>
</dbReference>
<dbReference type="GO" id="GO:0005524">
    <property type="term" value="F:ATP binding"/>
    <property type="evidence" value="ECO:0007669"/>
    <property type="project" value="UniProtKB-KW"/>
</dbReference>
<dbReference type="AlphaFoldDB" id="A0A955L9K2"/>
<reference evidence="11" key="2">
    <citation type="journal article" date="2021" name="Microbiome">
        <title>Successional dynamics and alternative stable states in a saline activated sludge microbial community over 9 years.</title>
        <authorList>
            <person name="Wang Y."/>
            <person name="Ye J."/>
            <person name="Ju F."/>
            <person name="Liu L."/>
            <person name="Boyd J.A."/>
            <person name="Deng Y."/>
            <person name="Parks D.H."/>
            <person name="Jiang X."/>
            <person name="Yin X."/>
            <person name="Woodcroft B.J."/>
            <person name="Tyson G.W."/>
            <person name="Hugenholtz P."/>
            <person name="Polz M.F."/>
            <person name="Zhang T."/>
        </authorList>
    </citation>
    <scope>NUCLEOTIDE SEQUENCE</scope>
    <source>
        <strain evidence="11">HKST-UBA11</strain>
    </source>
</reference>
<feature type="domain" description="Helicase C-terminal" evidence="10">
    <location>
        <begin position="632"/>
        <end position="785"/>
    </location>
</feature>
<evidence type="ECO:0000256" key="4">
    <source>
        <dbReference type="ARBA" id="ARBA00022801"/>
    </source>
</evidence>
<dbReference type="PANTHER" id="PTHR47964:SF1">
    <property type="entry name" value="ATP-DEPENDENT DNA HELICASE HOMOLOG RECG, CHLOROPLASTIC"/>
    <property type="match status" value="1"/>
</dbReference>
<evidence type="ECO:0000256" key="6">
    <source>
        <dbReference type="ARBA" id="ARBA00022840"/>
    </source>
</evidence>
<dbReference type="Gene3D" id="3.30.2060.10">
    <property type="entry name" value="Penicillin-binding protein 1b domain"/>
    <property type="match status" value="1"/>
</dbReference>
<dbReference type="CDD" id="cd17991">
    <property type="entry name" value="DEXHc_TRCF"/>
    <property type="match status" value="1"/>
</dbReference>
<reference evidence="11" key="1">
    <citation type="submission" date="2020-04" db="EMBL/GenBank/DDBJ databases">
        <authorList>
            <person name="Zhang T."/>
        </authorList>
    </citation>
    <scope>NUCLEOTIDE SEQUENCE</scope>
    <source>
        <strain evidence="11">HKST-UBA11</strain>
    </source>
</reference>
<dbReference type="Pfam" id="PF17757">
    <property type="entry name" value="UvrB_inter"/>
    <property type="match status" value="1"/>
</dbReference>
<sequence length="865" mass="99082">MNIQNLFTTINLDPFKQESKSSRILYVTGMLSHLQKDFLSYIHTELGSSVLYSKRNNSDIQKYFSSIQEIRTGNDAFTLSGLEITLEENGFSKVPKVSSPTEWTKKGDVISFWPIGYEHPVRISYFGDDVEYMELFDEVYGTRVSLISSCLIGNCNRLEDKVDWYEISTSGTSDINSSLIIVFSQYSVPDEPLVLELDFNFPQLFYKRFDLLEKELLRLDNLGWNITIATGHSKELPDSLKGYVTQVDKSNAKYTAGFSSHEHKILYVTDRELFGTLFLQRERKRISTKQAQKVLEKLEGEIEIDDYVVHEDHGIGVYKGLQQNTRIEERMVNFERIREEIVQDFLTIEYAEGDQLLEPLANIQKITKYIGTTEDDPEITRLHKGHWKTAMRKTKKAIELIARDLVEHYAKLELQNIDAIPYEDSDFYQDFMESFPYEETPDQLTAIDDIKKDLAQNKPMNRLIVGDVGFGKTEVAMRAAFKVIETGKQVAVLCPTTVLAAQHYKVFKDRFGEFGIKVGYVSRFHTAKENKEMLDKASKGEYVILVGTHRLLSNDVEFKDLGLVIIDEEQKFGVKQKEKIRKLQYGSHSLAMSATPIPRTLSMALSQIQEISIIATPPTERRAVKTVVTKTDWEKIAFQLQTEIQRGGQAYFVHNKVQTIESIKLKLENLLPDIKFAVGHGQMKPKDLDTVISDFYNQKYDVLIATTIIENGIDMPNVNTIVINDAQNFGLGQLYQLRGRVGRSDKQAYCYLYYKGKNLKSEDDIQQPVKSRDIDDTEETQKKVTKELKYIERLKAIMDAQELGAGFKLASRDLEIRGAGNLLGKQQHGNITNVGLALYMQMLAEEIERLKVLSQYENKNEKDKS</sequence>
<dbReference type="SUPFAM" id="SSF52540">
    <property type="entry name" value="P-loop containing nucleoside triphosphate hydrolases"/>
    <property type="match status" value="2"/>
</dbReference>
<dbReference type="InterPro" id="IPR041471">
    <property type="entry name" value="UvrB_inter"/>
</dbReference>
<keyword evidence="8" id="KW-0234">DNA repair</keyword>
<proteinExistence type="predicted"/>
<keyword evidence="6" id="KW-0067">ATP-binding</keyword>
<organism evidence="11 12">
    <name type="scientific">Candidatus Dojkabacteria bacterium</name>
    <dbReference type="NCBI Taxonomy" id="2099670"/>
    <lineage>
        <taxon>Bacteria</taxon>
        <taxon>Candidatus Dojkabacteria</taxon>
    </lineage>
</organism>
<dbReference type="PROSITE" id="PS51192">
    <property type="entry name" value="HELICASE_ATP_BIND_1"/>
    <property type="match status" value="1"/>
</dbReference>
<dbReference type="Proteomes" id="UP000754563">
    <property type="component" value="Unassembled WGS sequence"/>
</dbReference>